<dbReference type="EnsemblPlants" id="Pp3c27_2910V3.1">
    <property type="protein sequence ID" value="Pp3c27_2910V3.1"/>
    <property type="gene ID" value="Pp3c27_2910"/>
</dbReference>
<accession>A0A2K1IAF7</accession>
<dbReference type="FunCoup" id="A0A2K1IAF7">
    <property type="interactions" value="2482"/>
</dbReference>
<protein>
    <recommendedName>
        <fullName evidence="7">DUF668 domain-containing protein</fullName>
    </recommendedName>
</protein>
<reference evidence="4 6" key="1">
    <citation type="journal article" date="2008" name="Science">
        <title>The Physcomitrella genome reveals evolutionary insights into the conquest of land by plants.</title>
        <authorList>
            <person name="Rensing S."/>
            <person name="Lang D."/>
            <person name="Zimmer A."/>
            <person name="Terry A."/>
            <person name="Salamov A."/>
            <person name="Shapiro H."/>
            <person name="Nishiyama T."/>
            <person name="Perroud P.-F."/>
            <person name="Lindquist E."/>
            <person name="Kamisugi Y."/>
            <person name="Tanahashi T."/>
            <person name="Sakakibara K."/>
            <person name="Fujita T."/>
            <person name="Oishi K."/>
            <person name="Shin-I T."/>
            <person name="Kuroki Y."/>
            <person name="Toyoda A."/>
            <person name="Suzuki Y."/>
            <person name="Hashimoto A."/>
            <person name="Yamaguchi K."/>
            <person name="Sugano A."/>
            <person name="Kohara Y."/>
            <person name="Fujiyama A."/>
            <person name="Anterola A."/>
            <person name="Aoki S."/>
            <person name="Ashton N."/>
            <person name="Barbazuk W.B."/>
            <person name="Barker E."/>
            <person name="Bennetzen J."/>
            <person name="Bezanilla M."/>
            <person name="Blankenship R."/>
            <person name="Cho S.H."/>
            <person name="Dutcher S."/>
            <person name="Estelle M."/>
            <person name="Fawcett J.A."/>
            <person name="Gundlach H."/>
            <person name="Hanada K."/>
            <person name="Heyl A."/>
            <person name="Hicks K.A."/>
            <person name="Hugh J."/>
            <person name="Lohr M."/>
            <person name="Mayer K."/>
            <person name="Melkozernov A."/>
            <person name="Murata T."/>
            <person name="Nelson D."/>
            <person name="Pils B."/>
            <person name="Prigge M."/>
            <person name="Reiss B."/>
            <person name="Renner T."/>
            <person name="Rombauts S."/>
            <person name="Rushton P."/>
            <person name="Sanderfoot A."/>
            <person name="Schween G."/>
            <person name="Shiu S.-H."/>
            <person name="Stueber K."/>
            <person name="Theodoulou F.L."/>
            <person name="Tu H."/>
            <person name="Van de Peer Y."/>
            <person name="Verrier P.J."/>
            <person name="Waters E."/>
            <person name="Wood A."/>
            <person name="Yang L."/>
            <person name="Cove D."/>
            <person name="Cuming A."/>
            <person name="Hasebe M."/>
            <person name="Lucas S."/>
            <person name="Mishler D.B."/>
            <person name="Reski R."/>
            <person name="Grigoriev I."/>
            <person name="Quatrano R.S."/>
            <person name="Boore J.L."/>
        </authorList>
    </citation>
    <scope>NUCLEOTIDE SEQUENCE [LARGE SCALE GENOMIC DNA]</scope>
    <source>
        <strain evidence="5 6">cv. Gransden 2004</strain>
    </source>
</reference>
<dbReference type="EnsemblPlants" id="Pp3c27_2910V3.2">
    <property type="protein sequence ID" value="Pp3c27_2910V3.2"/>
    <property type="gene ID" value="Pp3c27_2910"/>
</dbReference>
<dbReference type="KEGG" id="ppp:112278457"/>
<evidence type="ECO:0000313" key="4">
    <source>
        <dbReference type="EMBL" id="PNR26263.1"/>
    </source>
</evidence>
<evidence type="ECO:0000313" key="6">
    <source>
        <dbReference type="Proteomes" id="UP000006727"/>
    </source>
</evidence>
<dbReference type="OrthoDB" id="2020544at2759"/>
<dbReference type="Proteomes" id="UP000006727">
    <property type="component" value="Chromosome 27"/>
</dbReference>
<dbReference type="Gramene" id="Pp3c27_2910V3.2">
    <property type="protein sequence ID" value="Pp3c27_2910V3.2"/>
    <property type="gene ID" value="Pp3c27_2910"/>
</dbReference>
<dbReference type="GeneID" id="112278457"/>
<feature type="region of interest" description="Disordered" evidence="1">
    <location>
        <begin position="1"/>
        <end position="45"/>
    </location>
</feature>
<dbReference type="InterPro" id="IPR045021">
    <property type="entry name" value="PSI1/2/3"/>
</dbReference>
<evidence type="ECO:0000259" key="2">
    <source>
        <dbReference type="Pfam" id="PF05003"/>
    </source>
</evidence>
<dbReference type="AlphaFoldDB" id="A0A2K1IAF7"/>
<feature type="compositionally biased region" description="Polar residues" evidence="1">
    <location>
        <begin position="23"/>
        <end position="40"/>
    </location>
</feature>
<dbReference type="Gramene" id="Pp3c27_2910V3.1">
    <property type="protein sequence ID" value="Pp3c27_2910V3.1"/>
    <property type="gene ID" value="Pp3c27_2910"/>
</dbReference>
<feature type="domain" description="DUF3475" evidence="3">
    <location>
        <begin position="166"/>
        <end position="222"/>
    </location>
</feature>
<sequence>MGAQCSKASEQDQVSNEDDERQNASPSLRTWHSFQGTRNGIESAGAGNHQVANADLATQGGSFLSFATRSHELSPDKVVRSYGYEPERNKEEKKKLARVLSDKATSVRSRTATVAKKGASRVSEVLKGAGTMGFGALDIFGTSVANLGAKGGFIAGAVSKGNKIGILSFEVANTIVKGCNLKQSLAEEDMKVLVEEILPSEGVQRLVSTDENELMAIAGADKRNELKIYADEVVRFGNHCKDPRWHRYDRVFDRLVKEMEIPRVEHEEADNIMETLMTLAQNTADLYHELHALDRFRTDLKRKQQEEESAVAPARGGESIALLRSEVKSQEKHVEALKKRSLWSRNLEEVMEQLVDIANYLYQEIQEKFGPYVFLEKPEEEEKRNAGKLGPSGLALHYANIINQIDSLVLRPGSVPPNTRDNLYQGLPPAVKAGLRTRLQHYRNKNELSIDEIKSELFKLLNWIVAVASNTTKKHHGFGWVGEWANAGSPADRKALGCVEITLLQTLHHANQQVVEDYILELVVGLHHLVSRARNSKNINNGDPSPQRSPCNINVKAPIQQFLLSGRSVSPPPFGMLAAKFTEGLLYPTPAGVIRPELSQEDKDMLREISSGWTQRKIIPGLSRSQEFDNSKAASNKEFLKLNKSSSHSVSSKHELEAPLYKPRNRIKPLGHNIHRLDEKVTIGPGPLQS</sequence>
<dbReference type="PANTHER" id="PTHR31730">
    <property type="entry name" value="OS01G0873900 PROTEIN"/>
    <property type="match status" value="1"/>
</dbReference>
<reference evidence="5" key="3">
    <citation type="submission" date="2020-12" db="UniProtKB">
        <authorList>
            <consortium name="EnsemblPlants"/>
        </authorList>
    </citation>
    <scope>IDENTIFICATION</scope>
</reference>
<dbReference type="PaxDb" id="3218-PP1S54_228V6.1"/>
<dbReference type="Pfam" id="PF11961">
    <property type="entry name" value="DUF3475"/>
    <property type="match status" value="1"/>
</dbReference>
<dbReference type="Pfam" id="PF05003">
    <property type="entry name" value="DUF668"/>
    <property type="match status" value="1"/>
</dbReference>
<dbReference type="PANTHER" id="PTHR31730:SF32">
    <property type="entry name" value="PROTEIN PSK SIMULATOR 1"/>
    <property type="match status" value="1"/>
</dbReference>
<gene>
    <name evidence="5" type="primary">LOC112278457</name>
    <name evidence="4" type="ORF">PHYPA_030837</name>
</gene>
<feature type="region of interest" description="Disordered" evidence="1">
    <location>
        <begin position="645"/>
        <end position="673"/>
    </location>
</feature>
<evidence type="ECO:0000313" key="5">
    <source>
        <dbReference type="EnsemblPlants" id="Pp3c27_2910V3.1"/>
    </source>
</evidence>
<proteinExistence type="predicted"/>
<evidence type="ECO:0008006" key="7">
    <source>
        <dbReference type="Google" id="ProtNLM"/>
    </source>
</evidence>
<evidence type="ECO:0000256" key="1">
    <source>
        <dbReference type="SAM" id="MobiDB-lite"/>
    </source>
</evidence>
<feature type="compositionally biased region" description="Polar residues" evidence="1">
    <location>
        <begin position="1"/>
        <end position="14"/>
    </location>
</feature>
<dbReference type="RefSeq" id="XP_024367762.1">
    <property type="nucleotide sequence ID" value="XM_024511994.2"/>
</dbReference>
<dbReference type="Gramene" id="Pp3c27_2910V3.3">
    <property type="protein sequence ID" value="Pp3c27_2910V3.3"/>
    <property type="gene ID" value="Pp3c27_2910"/>
</dbReference>
<organism evidence="4">
    <name type="scientific">Physcomitrium patens</name>
    <name type="common">Spreading-leaved earth moss</name>
    <name type="synonym">Physcomitrella patens</name>
    <dbReference type="NCBI Taxonomy" id="3218"/>
    <lineage>
        <taxon>Eukaryota</taxon>
        <taxon>Viridiplantae</taxon>
        <taxon>Streptophyta</taxon>
        <taxon>Embryophyta</taxon>
        <taxon>Bryophyta</taxon>
        <taxon>Bryophytina</taxon>
        <taxon>Bryopsida</taxon>
        <taxon>Funariidae</taxon>
        <taxon>Funariales</taxon>
        <taxon>Funariaceae</taxon>
        <taxon>Physcomitrium</taxon>
    </lineage>
</organism>
<reference evidence="4 6" key="2">
    <citation type="journal article" date="2018" name="Plant J.">
        <title>The Physcomitrella patens chromosome-scale assembly reveals moss genome structure and evolution.</title>
        <authorList>
            <person name="Lang D."/>
            <person name="Ullrich K.K."/>
            <person name="Murat F."/>
            <person name="Fuchs J."/>
            <person name="Jenkins J."/>
            <person name="Haas F.B."/>
            <person name="Piednoel M."/>
            <person name="Gundlach H."/>
            <person name="Van Bel M."/>
            <person name="Meyberg R."/>
            <person name="Vives C."/>
            <person name="Morata J."/>
            <person name="Symeonidi A."/>
            <person name="Hiss M."/>
            <person name="Muchero W."/>
            <person name="Kamisugi Y."/>
            <person name="Saleh O."/>
            <person name="Blanc G."/>
            <person name="Decker E.L."/>
            <person name="van Gessel N."/>
            <person name="Grimwood J."/>
            <person name="Hayes R.D."/>
            <person name="Graham S.W."/>
            <person name="Gunter L.E."/>
            <person name="McDaniel S.F."/>
            <person name="Hoernstein S.N.W."/>
            <person name="Larsson A."/>
            <person name="Li F.W."/>
            <person name="Perroud P.F."/>
            <person name="Phillips J."/>
            <person name="Ranjan P."/>
            <person name="Rokshar D.S."/>
            <person name="Rothfels C.J."/>
            <person name="Schneider L."/>
            <person name="Shu S."/>
            <person name="Stevenson D.W."/>
            <person name="Thummler F."/>
            <person name="Tillich M."/>
            <person name="Villarreal Aguilar J.C."/>
            <person name="Widiez T."/>
            <person name="Wong G.K."/>
            <person name="Wymore A."/>
            <person name="Zhang Y."/>
            <person name="Zimmer A.D."/>
            <person name="Quatrano R.S."/>
            <person name="Mayer K.F.X."/>
            <person name="Goodstein D."/>
            <person name="Casacuberta J.M."/>
            <person name="Vandepoele K."/>
            <person name="Reski R."/>
            <person name="Cuming A.C."/>
            <person name="Tuskan G.A."/>
            <person name="Maumus F."/>
            <person name="Salse J."/>
            <person name="Schmutz J."/>
            <person name="Rensing S.A."/>
        </authorList>
    </citation>
    <scope>NUCLEOTIDE SEQUENCE [LARGE SCALE GENOMIC DNA]</scope>
    <source>
        <strain evidence="5 6">cv. Gransden 2004</strain>
    </source>
</reference>
<evidence type="ECO:0000259" key="3">
    <source>
        <dbReference type="Pfam" id="PF11961"/>
    </source>
</evidence>
<keyword evidence="6" id="KW-1185">Reference proteome</keyword>
<feature type="domain" description="DUF668" evidence="2">
    <location>
        <begin position="389"/>
        <end position="473"/>
    </location>
</feature>
<name>A0A2K1IAF7_PHYPA</name>
<dbReference type="InterPro" id="IPR007700">
    <property type="entry name" value="DUF668"/>
</dbReference>
<dbReference type="InterPro" id="IPR021864">
    <property type="entry name" value="DUF3475"/>
</dbReference>
<dbReference type="EMBL" id="ABEU02000027">
    <property type="protein sequence ID" value="PNR26263.1"/>
    <property type="molecule type" value="Genomic_DNA"/>
</dbReference>
<dbReference type="GO" id="GO:0045927">
    <property type="term" value="P:positive regulation of growth"/>
    <property type="evidence" value="ECO:0007669"/>
    <property type="project" value="InterPro"/>
</dbReference>
<dbReference type="EnsemblPlants" id="Pp3c27_2910V3.3">
    <property type="protein sequence ID" value="Pp3c27_2910V3.3"/>
    <property type="gene ID" value="Pp3c27_2910"/>
</dbReference>